<feature type="region of interest" description="Disordered" evidence="1">
    <location>
        <begin position="32"/>
        <end position="68"/>
    </location>
</feature>
<accession>A0ABP5FE24</accession>
<protein>
    <recommendedName>
        <fullName evidence="5">Periplasmic heavy metal sensor</fullName>
    </recommendedName>
</protein>
<evidence type="ECO:0000313" key="3">
    <source>
        <dbReference type="EMBL" id="GAA2024753.1"/>
    </source>
</evidence>
<dbReference type="RefSeq" id="WP_343989199.1">
    <property type="nucleotide sequence ID" value="NZ_BAAANB010000003.1"/>
</dbReference>
<dbReference type="Proteomes" id="UP001501285">
    <property type="component" value="Unassembled WGS sequence"/>
</dbReference>
<keyword evidence="2" id="KW-0732">Signal</keyword>
<evidence type="ECO:0008006" key="5">
    <source>
        <dbReference type="Google" id="ProtNLM"/>
    </source>
</evidence>
<evidence type="ECO:0000313" key="4">
    <source>
        <dbReference type="Proteomes" id="UP001501285"/>
    </source>
</evidence>
<evidence type="ECO:0000256" key="1">
    <source>
        <dbReference type="SAM" id="MobiDB-lite"/>
    </source>
</evidence>
<dbReference type="EMBL" id="BAAANB010000003">
    <property type="protein sequence ID" value="GAA2024753.1"/>
    <property type="molecule type" value="Genomic_DNA"/>
</dbReference>
<feature type="signal peptide" evidence="2">
    <location>
        <begin position="1"/>
        <end position="31"/>
    </location>
</feature>
<sequence length="192" mass="19284">MLSVNRKMAGVAAAGAAAAVIGLGVSQVARADDAAAPTPSPTATTTPGTPAAGQGHGWGPGARHGGPGRMMGMRADLSALATKLGVDQAKLADALRAVRAELRAGRAAGTRPDRASLQDEVATKLAAKLGVDMAKVKAAIADVRAAHRAERQKSFDDRLAQAVKDGKLTQAEADAVKKAAQAGVIGMGGDHR</sequence>
<keyword evidence="4" id="KW-1185">Reference proteome</keyword>
<reference evidence="4" key="1">
    <citation type="journal article" date="2019" name="Int. J. Syst. Evol. Microbiol.">
        <title>The Global Catalogue of Microorganisms (GCM) 10K type strain sequencing project: providing services to taxonomists for standard genome sequencing and annotation.</title>
        <authorList>
            <consortium name="The Broad Institute Genomics Platform"/>
            <consortium name="The Broad Institute Genome Sequencing Center for Infectious Disease"/>
            <person name="Wu L."/>
            <person name="Ma J."/>
        </authorList>
    </citation>
    <scope>NUCLEOTIDE SEQUENCE [LARGE SCALE GENOMIC DNA]</scope>
    <source>
        <strain evidence="4">JCM 14283</strain>
    </source>
</reference>
<feature type="compositionally biased region" description="Low complexity" evidence="1">
    <location>
        <begin position="34"/>
        <end position="53"/>
    </location>
</feature>
<comment type="caution">
    <text evidence="3">The sequence shown here is derived from an EMBL/GenBank/DDBJ whole genome shotgun (WGS) entry which is preliminary data.</text>
</comment>
<feature type="compositionally biased region" description="Gly residues" evidence="1">
    <location>
        <begin position="54"/>
        <end position="68"/>
    </location>
</feature>
<organism evidence="3 4">
    <name type="scientific">Terrabacter terrae</name>
    <dbReference type="NCBI Taxonomy" id="318434"/>
    <lineage>
        <taxon>Bacteria</taxon>
        <taxon>Bacillati</taxon>
        <taxon>Actinomycetota</taxon>
        <taxon>Actinomycetes</taxon>
        <taxon>Micrococcales</taxon>
        <taxon>Intrasporangiaceae</taxon>
        <taxon>Terrabacter</taxon>
    </lineage>
</organism>
<evidence type="ECO:0000256" key="2">
    <source>
        <dbReference type="SAM" id="SignalP"/>
    </source>
</evidence>
<feature type="chain" id="PRO_5046570598" description="Periplasmic heavy metal sensor" evidence="2">
    <location>
        <begin position="32"/>
        <end position="192"/>
    </location>
</feature>
<proteinExistence type="predicted"/>
<name>A0ABP5FE24_9MICO</name>
<gene>
    <name evidence="3" type="ORF">GCM10009740_12960</name>
</gene>